<dbReference type="EMBL" id="JABMCH010000071">
    <property type="protein sequence ID" value="NUU48919.1"/>
    <property type="molecule type" value="Genomic_DNA"/>
</dbReference>
<dbReference type="Gene3D" id="3.10.450.50">
    <property type="match status" value="1"/>
</dbReference>
<protein>
    <submittedName>
        <fullName evidence="3">Nuclear transport factor 2 family protein</fullName>
    </submittedName>
</protein>
<dbReference type="InterPro" id="IPR032710">
    <property type="entry name" value="NTF2-like_dom_sf"/>
</dbReference>
<evidence type="ECO:0000256" key="1">
    <source>
        <dbReference type="SAM" id="SignalP"/>
    </source>
</evidence>
<keyword evidence="1" id="KW-0732">Signal</keyword>
<evidence type="ECO:0000259" key="2">
    <source>
        <dbReference type="Pfam" id="PF14534"/>
    </source>
</evidence>
<evidence type="ECO:0000313" key="4">
    <source>
        <dbReference type="Proteomes" id="UP000536441"/>
    </source>
</evidence>
<dbReference type="AlphaFoldDB" id="A0A7Y6EGX1"/>
<accession>A0A7Y6EGX1</accession>
<proteinExistence type="predicted"/>
<evidence type="ECO:0000313" key="3">
    <source>
        <dbReference type="EMBL" id="NUU48919.1"/>
    </source>
</evidence>
<feature type="domain" description="DUF4440" evidence="2">
    <location>
        <begin position="29"/>
        <end position="131"/>
    </location>
</feature>
<gene>
    <name evidence="3" type="ORF">HP438_18275</name>
</gene>
<feature type="signal peptide" evidence="1">
    <location>
        <begin position="1"/>
        <end position="22"/>
    </location>
</feature>
<reference evidence="3 4" key="1">
    <citation type="submission" date="2020-05" db="EMBL/GenBank/DDBJ databases">
        <title>Genome Sequencing of Type Strains.</title>
        <authorList>
            <person name="Lemaire J.F."/>
            <person name="Inderbitzin P."/>
            <person name="Gregorio O.A."/>
            <person name="Collins S.B."/>
            <person name="Wespe N."/>
            <person name="Knight-Connoni V."/>
        </authorList>
    </citation>
    <scope>NUCLEOTIDE SEQUENCE [LARGE SCALE GENOMIC DNA]</scope>
    <source>
        <strain evidence="3 4">DSM 100049</strain>
    </source>
</reference>
<name>A0A7Y6EGX1_9SPHN</name>
<dbReference type="InterPro" id="IPR027843">
    <property type="entry name" value="DUF4440"/>
</dbReference>
<dbReference type="RefSeq" id="WP_175313708.1">
    <property type="nucleotide sequence ID" value="NZ_CBCRYR010000018.1"/>
</dbReference>
<comment type="caution">
    <text evidence="3">The sequence shown here is derived from an EMBL/GenBank/DDBJ whole genome shotgun (WGS) entry which is preliminary data.</text>
</comment>
<dbReference type="SUPFAM" id="SSF54427">
    <property type="entry name" value="NTF2-like"/>
    <property type="match status" value="1"/>
</dbReference>
<feature type="chain" id="PRO_5030670738" evidence="1">
    <location>
        <begin position="23"/>
        <end position="145"/>
    </location>
</feature>
<dbReference type="Pfam" id="PF14534">
    <property type="entry name" value="DUF4440"/>
    <property type="match status" value="1"/>
</dbReference>
<sequence>MSLWAVGLVAVAGTGMMPLAAAQDAPLPALVERFENARTQFDAAALGSTLAPDYEEISPLGDVDSRARVLGYYAPEARRPAPPMTSSDIVVHAQGSMALVTARRSIALPNGTTRSLRARYVARLERGAWQLVSAQYTPIPPAKAP</sequence>
<dbReference type="Proteomes" id="UP000536441">
    <property type="component" value="Unassembled WGS sequence"/>
</dbReference>
<keyword evidence="4" id="KW-1185">Reference proteome</keyword>
<organism evidence="3 4">
    <name type="scientific">Sphingomonas zeae</name>
    <dbReference type="NCBI Taxonomy" id="1646122"/>
    <lineage>
        <taxon>Bacteria</taxon>
        <taxon>Pseudomonadati</taxon>
        <taxon>Pseudomonadota</taxon>
        <taxon>Alphaproteobacteria</taxon>
        <taxon>Sphingomonadales</taxon>
        <taxon>Sphingomonadaceae</taxon>
        <taxon>Sphingomonas</taxon>
    </lineage>
</organism>